<comment type="function">
    <text evidence="10">CRISPR (clustered regularly interspaced short palindromic repeat), is an adaptive immune system that provides protection against mobile genetic elements (viruses, transposable elements and conjugative plasmids). CRISPR clusters contain spacers, sequences complementary to antecedent mobile elements, and target invading nucleic acids. CRISPR clusters are transcribed and processed into CRISPR RNA (crRNA). Acts as a dsDNA endonuclease. Involved in the integration of spacer DNA into the CRISPR cassette.</text>
</comment>
<dbReference type="InterPro" id="IPR042211">
    <property type="entry name" value="CRISPR-assoc_Cas1_N"/>
</dbReference>
<dbReference type="Gene3D" id="3.100.10.20">
    <property type="entry name" value="CRISPR-associated endonuclease Cas1, N-terminal domain"/>
    <property type="match status" value="1"/>
</dbReference>
<accession>A0A286GDT5</accession>
<evidence type="ECO:0000256" key="5">
    <source>
        <dbReference type="ARBA" id="ARBA00022842"/>
    </source>
</evidence>
<dbReference type="PANTHER" id="PTHR34353:SF2">
    <property type="entry name" value="CRISPR-ASSOCIATED ENDONUCLEASE CAS1 1"/>
    <property type="match status" value="1"/>
</dbReference>
<keyword evidence="6 10" id="KW-0051">Antiviral defense</keyword>
<dbReference type="GO" id="GO:0016787">
    <property type="term" value="F:hydrolase activity"/>
    <property type="evidence" value="ECO:0007669"/>
    <property type="project" value="UniProtKB-KW"/>
</dbReference>
<dbReference type="GO" id="GO:0046872">
    <property type="term" value="F:metal ion binding"/>
    <property type="evidence" value="ECO:0007669"/>
    <property type="project" value="UniProtKB-UniRule"/>
</dbReference>
<dbReference type="NCBIfam" id="TIGR03640">
    <property type="entry name" value="cas1_DVULG"/>
    <property type="match status" value="1"/>
</dbReference>
<evidence type="ECO:0000256" key="9">
    <source>
        <dbReference type="ARBA" id="ARBA00038592"/>
    </source>
</evidence>
<dbReference type="AlphaFoldDB" id="A0A286GDT5"/>
<feature type="binding site" evidence="10">
    <location>
        <position position="252"/>
    </location>
    <ligand>
        <name>Mn(2+)</name>
        <dbReference type="ChEBI" id="CHEBI:29035"/>
    </ligand>
</feature>
<dbReference type="Gene3D" id="1.20.120.920">
    <property type="entry name" value="CRISPR-associated endonuclease Cas1, C-terminal domain"/>
    <property type="match status" value="1"/>
</dbReference>
<gene>
    <name evidence="10" type="primary">cas1</name>
    <name evidence="11" type="ORF">SAMN05421508_10323</name>
</gene>
<dbReference type="RefSeq" id="WP_097278403.1">
    <property type="nucleotide sequence ID" value="NZ_OCNJ01000003.1"/>
</dbReference>
<dbReference type="CDD" id="cd09721">
    <property type="entry name" value="Cas1_I-C"/>
    <property type="match status" value="1"/>
</dbReference>
<evidence type="ECO:0000256" key="4">
    <source>
        <dbReference type="ARBA" id="ARBA00022801"/>
    </source>
</evidence>
<evidence type="ECO:0000256" key="7">
    <source>
        <dbReference type="ARBA" id="ARBA00023125"/>
    </source>
</evidence>
<evidence type="ECO:0000256" key="1">
    <source>
        <dbReference type="ARBA" id="ARBA00022722"/>
    </source>
</evidence>
<evidence type="ECO:0000256" key="10">
    <source>
        <dbReference type="HAMAP-Rule" id="MF_01470"/>
    </source>
</evidence>
<dbReference type="PANTHER" id="PTHR34353">
    <property type="entry name" value="CRISPR-ASSOCIATED ENDONUCLEASE CAS1 1"/>
    <property type="match status" value="1"/>
</dbReference>
<dbReference type="OrthoDB" id="9803119at2"/>
<dbReference type="InterPro" id="IPR019856">
    <property type="entry name" value="CRISPR-assoc_Cas1_DVULG"/>
</dbReference>
<dbReference type="EC" id="3.1.-.-" evidence="10"/>
<keyword evidence="5 10" id="KW-0460">Magnesium</keyword>
<sequence length="346" mass="37759">MKQLGNTLYIASQGTYLAKDGDCLLATREDGGKTRVPLHKVDGVVCFGRISVSPFLLGHCAEVGVTVTWLTEHGRFLARAEGPVSGNVRLRRAQYAVTDDPARCATIVRSIVAGKLANQRHVVLRALRDHGADDGGRLPAAREALEALLRRLRSPAGLAATVDELRGLEGQGANAYFAAFPALLRARDPAFTFEGRVRRPPTDPVNALLSFIYTLTTHDARSALEGVGLDPQVGFLHRERPGRPSLALDLVEEFRAWFADRLVLSLVNRGQLRAADFETAPSGAVTLTDDARKAVLVAYQERKGEEVKHPFTGETVAVGLLWHVQARLLAMHLRGDLDAYPPWLAR</sequence>
<evidence type="ECO:0000256" key="6">
    <source>
        <dbReference type="ARBA" id="ARBA00023118"/>
    </source>
</evidence>
<comment type="cofactor">
    <cofactor evidence="10">
        <name>Mg(2+)</name>
        <dbReference type="ChEBI" id="CHEBI:18420"/>
    </cofactor>
    <cofactor evidence="10">
        <name>Mn(2+)</name>
        <dbReference type="ChEBI" id="CHEBI:29035"/>
    </cofactor>
</comment>
<dbReference type="Proteomes" id="UP000219621">
    <property type="component" value="Unassembled WGS sequence"/>
</dbReference>
<keyword evidence="8 10" id="KW-0464">Manganese</keyword>
<dbReference type="GO" id="GO:0051607">
    <property type="term" value="P:defense response to virus"/>
    <property type="evidence" value="ECO:0007669"/>
    <property type="project" value="UniProtKB-UniRule"/>
</dbReference>
<evidence type="ECO:0000256" key="3">
    <source>
        <dbReference type="ARBA" id="ARBA00022759"/>
    </source>
</evidence>
<keyword evidence="3 10" id="KW-0255">Endonuclease</keyword>
<proteinExistence type="inferred from homology"/>
<keyword evidence="1 10" id="KW-0540">Nuclease</keyword>
<dbReference type="HAMAP" id="MF_01470">
    <property type="entry name" value="Cas1"/>
    <property type="match status" value="1"/>
</dbReference>
<dbReference type="EMBL" id="OCNJ01000003">
    <property type="protein sequence ID" value="SOD93309.1"/>
    <property type="molecule type" value="Genomic_DNA"/>
</dbReference>
<evidence type="ECO:0000313" key="11">
    <source>
        <dbReference type="EMBL" id="SOD93309.1"/>
    </source>
</evidence>
<evidence type="ECO:0000256" key="2">
    <source>
        <dbReference type="ARBA" id="ARBA00022723"/>
    </source>
</evidence>
<keyword evidence="12" id="KW-1185">Reference proteome</keyword>
<dbReference type="GO" id="GO:0003677">
    <property type="term" value="F:DNA binding"/>
    <property type="evidence" value="ECO:0007669"/>
    <property type="project" value="UniProtKB-KW"/>
</dbReference>
<protein>
    <recommendedName>
        <fullName evidence="10">CRISPR-associated endonuclease Cas1</fullName>
        <ecNumber evidence="10">3.1.-.-</ecNumber>
    </recommendedName>
</protein>
<feature type="binding site" evidence="10">
    <location>
        <position position="237"/>
    </location>
    <ligand>
        <name>Mn(2+)</name>
        <dbReference type="ChEBI" id="CHEBI:29035"/>
    </ligand>
</feature>
<dbReference type="InterPro" id="IPR042206">
    <property type="entry name" value="CRISPR-assoc_Cas1_C"/>
</dbReference>
<comment type="subunit">
    <text evidence="9 10">Homodimer, forms a heterotetramer with a Cas2 homodimer.</text>
</comment>
<dbReference type="Pfam" id="PF01867">
    <property type="entry name" value="Cas_Cas1"/>
    <property type="match status" value="1"/>
</dbReference>
<comment type="similarity">
    <text evidence="10">Belongs to the CRISPR-associated endonuclease Cas1 family.</text>
</comment>
<dbReference type="GO" id="GO:0004520">
    <property type="term" value="F:DNA endonuclease activity"/>
    <property type="evidence" value="ECO:0007669"/>
    <property type="project" value="InterPro"/>
</dbReference>
<keyword evidence="2 10" id="KW-0479">Metal-binding</keyword>
<dbReference type="NCBIfam" id="TIGR00287">
    <property type="entry name" value="cas1"/>
    <property type="match status" value="1"/>
</dbReference>
<reference evidence="11 12" key="1">
    <citation type="submission" date="2017-09" db="EMBL/GenBank/DDBJ databases">
        <authorList>
            <person name="Ehlers B."/>
            <person name="Leendertz F.H."/>
        </authorList>
    </citation>
    <scope>NUCLEOTIDE SEQUENCE [LARGE SCALE GENOMIC DNA]</scope>
    <source>
        <strain evidence="11 12">USBA 140</strain>
    </source>
</reference>
<organism evidence="11 12">
    <name type="scientific">Caenispirillum bisanense</name>
    <dbReference type="NCBI Taxonomy" id="414052"/>
    <lineage>
        <taxon>Bacteria</taxon>
        <taxon>Pseudomonadati</taxon>
        <taxon>Pseudomonadota</taxon>
        <taxon>Alphaproteobacteria</taxon>
        <taxon>Rhodospirillales</taxon>
        <taxon>Novispirillaceae</taxon>
        <taxon>Caenispirillum</taxon>
    </lineage>
</organism>
<dbReference type="InterPro" id="IPR002729">
    <property type="entry name" value="CRISPR-assoc_Cas1"/>
</dbReference>
<keyword evidence="4 10" id="KW-0378">Hydrolase</keyword>
<evidence type="ECO:0000313" key="12">
    <source>
        <dbReference type="Proteomes" id="UP000219621"/>
    </source>
</evidence>
<name>A0A286GDT5_9PROT</name>
<dbReference type="GO" id="GO:0043571">
    <property type="term" value="P:maintenance of CRISPR repeat elements"/>
    <property type="evidence" value="ECO:0007669"/>
    <property type="project" value="UniProtKB-UniRule"/>
</dbReference>
<evidence type="ECO:0000256" key="8">
    <source>
        <dbReference type="ARBA" id="ARBA00023211"/>
    </source>
</evidence>
<keyword evidence="7 10" id="KW-0238">DNA-binding</keyword>
<dbReference type="InterPro" id="IPR050646">
    <property type="entry name" value="Cas1"/>
</dbReference>
<feature type="binding site" evidence="10">
    <location>
        <position position="169"/>
    </location>
    <ligand>
        <name>Mn(2+)</name>
        <dbReference type="ChEBI" id="CHEBI:29035"/>
    </ligand>
</feature>